<dbReference type="GO" id="GO:0015808">
    <property type="term" value="P:L-alanine transport"/>
    <property type="evidence" value="ECO:0007669"/>
    <property type="project" value="TreeGrafter"/>
</dbReference>
<keyword evidence="6" id="KW-0029">Amino-acid transport</keyword>
<evidence type="ECO:0000259" key="12">
    <source>
        <dbReference type="Pfam" id="PF17802"/>
    </source>
</evidence>
<dbReference type="PANTHER" id="PTHR11795:SF371">
    <property type="entry name" value="HIGH-AFFINITY BRANCHED-CHAIN AMINO ACID TRANSPORT SYSTEM PERMEASE PROTEIN LIVH"/>
    <property type="match status" value="1"/>
</dbReference>
<dbReference type="GO" id="GO:0015188">
    <property type="term" value="F:L-isoleucine transmembrane transporter activity"/>
    <property type="evidence" value="ECO:0007669"/>
    <property type="project" value="TreeGrafter"/>
</dbReference>
<name>A0A554SG87_9ACTN</name>
<dbReference type="Proteomes" id="UP000316988">
    <property type="component" value="Unassembled WGS sequence"/>
</dbReference>
<evidence type="ECO:0000256" key="6">
    <source>
        <dbReference type="ARBA" id="ARBA00022970"/>
    </source>
</evidence>
<keyword evidence="3" id="KW-1003">Cell membrane</keyword>
<dbReference type="PANTHER" id="PTHR11795">
    <property type="entry name" value="BRANCHED-CHAIN AMINO ACID TRANSPORT SYSTEM PERMEASE PROTEIN LIVH"/>
    <property type="match status" value="1"/>
</dbReference>
<organism evidence="13 14">
    <name type="scientific">Aeromicrobium piscarium</name>
    <dbReference type="NCBI Taxonomy" id="2590901"/>
    <lineage>
        <taxon>Bacteria</taxon>
        <taxon>Bacillati</taxon>
        <taxon>Actinomycetota</taxon>
        <taxon>Actinomycetes</taxon>
        <taxon>Propionibacteriales</taxon>
        <taxon>Nocardioidaceae</taxon>
        <taxon>Aeromicrobium</taxon>
    </lineage>
</organism>
<dbReference type="GO" id="GO:0005304">
    <property type="term" value="F:L-valine transmembrane transporter activity"/>
    <property type="evidence" value="ECO:0007669"/>
    <property type="project" value="TreeGrafter"/>
</dbReference>
<evidence type="ECO:0000313" key="13">
    <source>
        <dbReference type="EMBL" id="TSD65360.1"/>
    </source>
</evidence>
<proteinExistence type="inferred from homology"/>
<dbReference type="GO" id="GO:1903806">
    <property type="term" value="P:L-isoleucine import across plasma membrane"/>
    <property type="evidence" value="ECO:0007669"/>
    <property type="project" value="TreeGrafter"/>
</dbReference>
<dbReference type="Pfam" id="PF17802">
    <property type="entry name" value="SpaA"/>
    <property type="match status" value="1"/>
</dbReference>
<dbReference type="GO" id="GO:0015192">
    <property type="term" value="F:L-phenylalanine transmembrane transporter activity"/>
    <property type="evidence" value="ECO:0007669"/>
    <property type="project" value="TreeGrafter"/>
</dbReference>
<dbReference type="GO" id="GO:0042941">
    <property type="term" value="P:D-alanine transmembrane transport"/>
    <property type="evidence" value="ECO:0007669"/>
    <property type="project" value="TreeGrafter"/>
</dbReference>
<dbReference type="Pfam" id="PF02653">
    <property type="entry name" value="BPD_transp_2"/>
    <property type="match status" value="1"/>
</dbReference>
<gene>
    <name evidence="13" type="ORF">FNM00_06395</name>
</gene>
<dbReference type="InterPro" id="IPR052157">
    <property type="entry name" value="BCAA_transport_permease"/>
</dbReference>
<feature type="transmembrane region" description="Helical" evidence="11">
    <location>
        <begin position="141"/>
        <end position="164"/>
    </location>
</feature>
<feature type="region of interest" description="Disordered" evidence="10">
    <location>
        <begin position="1"/>
        <end position="25"/>
    </location>
</feature>
<comment type="similarity">
    <text evidence="9">Belongs to the binding-protein-dependent transport system permease family. LivHM subfamily.</text>
</comment>
<evidence type="ECO:0000256" key="3">
    <source>
        <dbReference type="ARBA" id="ARBA00022475"/>
    </source>
</evidence>
<feature type="compositionally biased region" description="Low complexity" evidence="10">
    <location>
        <begin position="1"/>
        <end position="17"/>
    </location>
</feature>
<feature type="domain" description="SpaA-like prealbumin fold" evidence="12">
    <location>
        <begin position="36"/>
        <end position="104"/>
    </location>
</feature>
<feature type="transmembrane region" description="Helical" evidence="11">
    <location>
        <begin position="218"/>
        <end position="239"/>
    </location>
</feature>
<protein>
    <submittedName>
        <fullName evidence="13">Branched-chain amino acid ABC transporter permease</fullName>
    </submittedName>
</protein>
<dbReference type="GO" id="GO:0005886">
    <property type="term" value="C:plasma membrane"/>
    <property type="evidence" value="ECO:0007669"/>
    <property type="project" value="UniProtKB-SubCell"/>
</dbReference>
<keyword evidence="7 11" id="KW-1133">Transmembrane helix</keyword>
<keyword evidence="8 11" id="KW-0472">Membrane</keyword>
<feature type="transmembrane region" description="Helical" evidence="11">
    <location>
        <begin position="184"/>
        <end position="206"/>
    </location>
</feature>
<reference evidence="13 14" key="1">
    <citation type="submission" date="2019-07" db="EMBL/GenBank/DDBJ databases">
        <authorList>
            <person name="Zhao L.H."/>
        </authorList>
    </citation>
    <scope>NUCLEOTIDE SEQUENCE [LARGE SCALE GENOMIC DNA]</scope>
    <source>
        <strain evidence="13 14">Co35</strain>
    </source>
</reference>
<dbReference type="EMBL" id="VLNT01000003">
    <property type="protein sequence ID" value="TSD65360.1"/>
    <property type="molecule type" value="Genomic_DNA"/>
</dbReference>
<keyword evidence="5 11" id="KW-0812">Transmembrane</keyword>
<comment type="subcellular location">
    <subcellularLocation>
        <location evidence="1">Cell membrane</location>
        <topology evidence="1">Multi-pass membrane protein</topology>
    </subcellularLocation>
</comment>
<evidence type="ECO:0000256" key="5">
    <source>
        <dbReference type="ARBA" id="ARBA00022692"/>
    </source>
</evidence>
<dbReference type="AlphaFoldDB" id="A0A554SG87"/>
<sequence>MLFLATGAASGSALSTLPSESEGQNTITVRVVDSRDEADNDPVADVDVEVAKDDGSFEETGTTDADGQAVVEIPANGKYTVELDEDTLPSGAELEDGRSTLEVQILTSGNRAVQFNIGDEAKSGPGLGKQLVNGLTSGVKFGAIIGLAALGLSLIFGTTGLTNFAHGELITLGAVFTLFLNRGLGLPVVVAGFGAVLLAGLFGWGQDRALWRPLRNRGTGLVAMMIVSIGFAILLRYLFQYVIGGRTQPLTQYVTQSRISLGPVSMTPKEIFIVIVSFTVIALTCLVLMKTRLGKATRAVSDNPALAASSGMRVDGVVTTVWILGTGLTGLAGVMLALDQQVMFRMGFNLLLLVFAAVCLGGLGTIWGALLGSLIIGILVEVSPVLGMPAELKPVGALIALILILLLRPQGILGRTERIG</sequence>
<dbReference type="GO" id="GO:0005975">
    <property type="term" value="P:carbohydrate metabolic process"/>
    <property type="evidence" value="ECO:0007669"/>
    <property type="project" value="UniProtKB-ARBA"/>
</dbReference>
<evidence type="ECO:0000256" key="1">
    <source>
        <dbReference type="ARBA" id="ARBA00004651"/>
    </source>
</evidence>
<evidence type="ECO:0000256" key="9">
    <source>
        <dbReference type="ARBA" id="ARBA00037998"/>
    </source>
</evidence>
<keyword evidence="14" id="KW-1185">Reference proteome</keyword>
<keyword evidence="2" id="KW-0813">Transport</keyword>
<dbReference type="InterPro" id="IPR013783">
    <property type="entry name" value="Ig-like_fold"/>
</dbReference>
<accession>A0A554SG87</accession>
<keyword evidence="4" id="KW-0997">Cell inner membrane</keyword>
<feature type="transmembrane region" description="Helical" evidence="11">
    <location>
        <begin position="392"/>
        <end position="408"/>
    </location>
</feature>
<evidence type="ECO:0000256" key="8">
    <source>
        <dbReference type="ARBA" id="ARBA00023136"/>
    </source>
</evidence>
<feature type="transmembrane region" description="Helical" evidence="11">
    <location>
        <begin position="350"/>
        <end position="380"/>
    </location>
</feature>
<dbReference type="OrthoDB" id="9807115at2"/>
<feature type="transmembrane region" description="Helical" evidence="11">
    <location>
        <begin position="271"/>
        <end position="289"/>
    </location>
</feature>
<dbReference type="CDD" id="cd06582">
    <property type="entry name" value="TM_PBP1_LivH_like"/>
    <property type="match status" value="1"/>
</dbReference>
<dbReference type="InterPro" id="IPR041033">
    <property type="entry name" value="SpaA_PFL_dom_1"/>
</dbReference>
<evidence type="ECO:0000256" key="11">
    <source>
        <dbReference type="SAM" id="Phobius"/>
    </source>
</evidence>
<evidence type="ECO:0000256" key="7">
    <source>
        <dbReference type="ARBA" id="ARBA00022989"/>
    </source>
</evidence>
<comment type="caution">
    <text evidence="13">The sequence shown here is derived from an EMBL/GenBank/DDBJ whole genome shotgun (WGS) entry which is preliminary data.</text>
</comment>
<evidence type="ECO:0000256" key="4">
    <source>
        <dbReference type="ARBA" id="ARBA00022519"/>
    </source>
</evidence>
<dbReference type="GO" id="GO:0015190">
    <property type="term" value="F:L-leucine transmembrane transporter activity"/>
    <property type="evidence" value="ECO:0007669"/>
    <property type="project" value="TreeGrafter"/>
</dbReference>
<dbReference type="InterPro" id="IPR001851">
    <property type="entry name" value="ABC_transp_permease"/>
</dbReference>
<dbReference type="SUPFAM" id="SSF49478">
    <property type="entry name" value="Cna protein B-type domain"/>
    <property type="match status" value="1"/>
</dbReference>
<evidence type="ECO:0000256" key="2">
    <source>
        <dbReference type="ARBA" id="ARBA00022448"/>
    </source>
</evidence>
<dbReference type="Gene3D" id="2.60.40.10">
    <property type="entry name" value="Immunoglobulins"/>
    <property type="match status" value="1"/>
</dbReference>
<evidence type="ECO:0000256" key="10">
    <source>
        <dbReference type="SAM" id="MobiDB-lite"/>
    </source>
</evidence>
<evidence type="ECO:0000313" key="14">
    <source>
        <dbReference type="Proteomes" id="UP000316988"/>
    </source>
</evidence>